<keyword evidence="5 7" id="KW-0472">Membrane</keyword>
<dbReference type="PANTHER" id="PTHR11119">
    <property type="entry name" value="XANTHINE-URACIL / VITAMIN C PERMEASE FAMILY MEMBER"/>
    <property type="match status" value="1"/>
</dbReference>
<sequence>MAGGGGDGGGGGGGGKSSEPAPHPPKDQLPNIAYCITSPPPWPEAILLGFQHYLVMLGTSVLIPTALVPQMGGGNKEKAEVIQTLLFVAGLNTLLQTLFGSRLPAVIGGSYTFVPATISIILAGRFSDGTGDPVEKFKRTMRAIQGSLIVASTLQIVLGFSGLWRNVTRFLSPLSAVPLVALVGFGLYELGFPGVAKCVEIGLPELVLLIFISQYLPHVIHLGRHLFDRFAVIFSVVIVWIYAHLLTVGGAYNGASPKTQNTCRTDRAGLIDGAPWIRVPYPFQWGTPSFDAGEAFAMMMTSFVALVESTGAFYAVARYASATPLPPSILSRGVGWQGVGILLSGLFGTVNGSSVSVENAGLLALTRVGSRRVVQISAGFMIFFSILGKFGAVFASIPAPIVAALYCLFFAYVGSVGLSFLQFCNLNSFRTKFILGFSIFVGLSVPQYFNEYTAIKGYGPVHTGARWFNDIVNVPFSSEPFVAGLVAYFLDNTLHRDANIRKDRGKHWWDKFRSFKGDTRSEEFYSLPFNLNKYFPSV</sequence>
<keyword evidence="4 7" id="KW-1133">Transmembrane helix</keyword>
<dbReference type="OMA" id="RAGWCAS"/>
<dbReference type="InParanoid" id="A0A7N2RBL0"/>
<dbReference type="InterPro" id="IPR006043">
    <property type="entry name" value="NCS2"/>
</dbReference>
<feature type="transmembrane region" description="Helical" evidence="7">
    <location>
        <begin position="50"/>
        <end position="69"/>
    </location>
</feature>
<reference evidence="8" key="2">
    <citation type="submission" date="2021-01" db="UniProtKB">
        <authorList>
            <consortium name="EnsemblPlants"/>
        </authorList>
    </citation>
    <scope>IDENTIFICATION</scope>
</reference>
<reference evidence="8 9" key="1">
    <citation type="journal article" date="2016" name="G3 (Bethesda)">
        <title>First Draft Assembly and Annotation of the Genome of a California Endemic Oak Quercus lobata Nee (Fagaceae).</title>
        <authorList>
            <person name="Sork V.L."/>
            <person name="Fitz-Gibbon S.T."/>
            <person name="Puiu D."/>
            <person name="Crepeau M."/>
            <person name="Gugger P.F."/>
            <person name="Sherman R."/>
            <person name="Stevens K."/>
            <person name="Langley C.H."/>
            <person name="Pellegrini M."/>
            <person name="Salzberg S.L."/>
        </authorList>
    </citation>
    <scope>NUCLEOTIDE SEQUENCE [LARGE SCALE GENOMIC DNA]</scope>
    <source>
        <strain evidence="8 9">cv. SW786</strain>
    </source>
</reference>
<dbReference type="EnsemblPlants" id="QL10p013441:mrna">
    <property type="protein sequence ID" value="QL10p013441:mrna"/>
    <property type="gene ID" value="QL10p013441"/>
</dbReference>
<dbReference type="AlphaFoldDB" id="A0A7N2RBL0"/>
<evidence type="ECO:0000256" key="1">
    <source>
        <dbReference type="ARBA" id="ARBA00004141"/>
    </source>
</evidence>
<dbReference type="GeneID" id="115963260"/>
<dbReference type="FunCoup" id="A0A7N2RBL0">
    <property type="interactions" value="1273"/>
</dbReference>
<comment type="subcellular location">
    <subcellularLocation>
        <location evidence="1">Membrane</location>
        <topology evidence="1">Multi-pass membrane protein</topology>
    </subcellularLocation>
</comment>
<dbReference type="RefSeq" id="XP_030938062.1">
    <property type="nucleotide sequence ID" value="XM_031082202.1"/>
</dbReference>
<comment type="similarity">
    <text evidence="2">Belongs to the nucleobase:cation symporter-2 (NCS2) (TC 2.A.40) family.</text>
</comment>
<accession>A0A7N2RBL0</accession>
<evidence type="ECO:0000256" key="2">
    <source>
        <dbReference type="ARBA" id="ARBA00008821"/>
    </source>
</evidence>
<feature type="compositionally biased region" description="Gly residues" evidence="6">
    <location>
        <begin position="1"/>
        <end position="16"/>
    </location>
</feature>
<dbReference type="Pfam" id="PF00860">
    <property type="entry name" value="Xan_ur_permease"/>
    <property type="match status" value="1"/>
</dbReference>
<evidence type="ECO:0000256" key="3">
    <source>
        <dbReference type="ARBA" id="ARBA00022692"/>
    </source>
</evidence>
<feature type="region of interest" description="Disordered" evidence="6">
    <location>
        <begin position="1"/>
        <end position="30"/>
    </location>
</feature>
<feature type="transmembrane region" description="Helical" evidence="7">
    <location>
        <begin position="170"/>
        <end position="190"/>
    </location>
</feature>
<gene>
    <name evidence="8" type="primary">LOC115963260</name>
</gene>
<dbReference type="GO" id="GO:0016020">
    <property type="term" value="C:membrane"/>
    <property type="evidence" value="ECO:0007669"/>
    <property type="project" value="UniProtKB-SubCell"/>
</dbReference>
<protein>
    <recommendedName>
        <fullName evidence="10">Nucleobase-ascorbate transporter 6</fullName>
    </recommendedName>
</protein>
<evidence type="ECO:0000256" key="5">
    <source>
        <dbReference type="ARBA" id="ARBA00023136"/>
    </source>
</evidence>
<keyword evidence="9" id="KW-1185">Reference proteome</keyword>
<evidence type="ECO:0008006" key="10">
    <source>
        <dbReference type="Google" id="ProtNLM"/>
    </source>
</evidence>
<evidence type="ECO:0000256" key="6">
    <source>
        <dbReference type="SAM" id="MobiDB-lite"/>
    </source>
</evidence>
<evidence type="ECO:0000256" key="4">
    <source>
        <dbReference type="ARBA" id="ARBA00022989"/>
    </source>
</evidence>
<dbReference type="NCBIfam" id="NF037981">
    <property type="entry name" value="NCS2_1"/>
    <property type="match status" value="1"/>
</dbReference>
<proteinExistence type="inferred from homology"/>
<feature type="transmembrane region" description="Helical" evidence="7">
    <location>
        <begin position="373"/>
        <end position="395"/>
    </location>
</feature>
<keyword evidence="3 7" id="KW-0812">Transmembrane</keyword>
<feature type="transmembrane region" description="Helical" evidence="7">
    <location>
        <begin position="232"/>
        <end position="252"/>
    </location>
</feature>
<organism evidence="8 9">
    <name type="scientific">Quercus lobata</name>
    <name type="common">Valley oak</name>
    <dbReference type="NCBI Taxonomy" id="97700"/>
    <lineage>
        <taxon>Eukaryota</taxon>
        <taxon>Viridiplantae</taxon>
        <taxon>Streptophyta</taxon>
        <taxon>Embryophyta</taxon>
        <taxon>Tracheophyta</taxon>
        <taxon>Spermatophyta</taxon>
        <taxon>Magnoliopsida</taxon>
        <taxon>eudicotyledons</taxon>
        <taxon>Gunneridae</taxon>
        <taxon>Pentapetalae</taxon>
        <taxon>rosids</taxon>
        <taxon>fabids</taxon>
        <taxon>Fagales</taxon>
        <taxon>Fagaceae</taxon>
        <taxon>Quercus</taxon>
    </lineage>
</organism>
<feature type="transmembrane region" description="Helical" evidence="7">
    <location>
        <begin position="105"/>
        <end position="123"/>
    </location>
</feature>
<evidence type="ECO:0000256" key="7">
    <source>
        <dbReference type="SAM" id="Phobius"/>
    </source>
</evidence>
<dbReference type="GO" id="GO:0022857">
    <property type="term" value="F:transmembrane transporter activity"/>
    <property type="evidence" value="ECO:0007669"/>
    <property type="project" value="InterPro"/>
</dbReference>
<dbReference type="EMBL" id="LRBV02000010">
    <property type="status" value="NOT_ANNOTATED_CDS"/>
    <property type="molecule type" value="Genomic_DNA"/>
</dbReference>
<dbReference type="Proteomes" id="UP000594261">
    <property type="component" value="Chromosome 10"/>
</dbReference>
<dbReference type="Gramene" id="QL10p013441:mrna">
    <property type="protein sequence ID" value="QL10p013441:mrna"/>
    <property type="gene ID" value="QL10p013441"/>
</dbReference>
<feature type="transmembrane region" description="Helical" evidence="7">
    <location>
        <begin position="401"/>
        <end position="421"/>
    </location>
</feature>
<name>A0A7N2RBL0_QUELO</name>
<dbReference type="RefSeq" id="XP_030938063.1">
    <property type="nucleotide sequence ID" value="XM_031082203.1"/>
</dbReference>
<feature type="transmembrane region" description="Helical" evidence="7">
    <location>
        <begin position="143"/>
        <end position="164"/>
    </location>
</feature>
<feature type="transmembrane region" description="Helical" evidence="7">
    <location>
        <begin position="202"/>
        <end position="220"/>
    </location>
</feature>
<evidence type="ECO:0000313" key="8">
    <source>
        <dbReference type="EnsemblPlants" id="QL10p013441:mrna"/>
    </source>
</evidence>
<dbReference type="OrthoDB" id="1641903at2759"/>
<feature type="transmembrane region" description="Helical" evidence="7">
    <location>
        <begin position="433"/>
        <end position="449"/>
    </location>
</feature>
<dbReference type="KEGG" id="qlo:115963260"/>
<evidence type="ECO:0000313" key="9">
    <source>
        <dbReference type="Proteomes" id="UP000594261"/>
    </source>
</evidence>